<dbReference type="PROSITE" id="PS51186">
    <property type="entry name" value="GNAT"/>
    <property type="match status" value="1"/>
</dbReference>
<evidence type="ECO:0000259" key="3">
    <source>
        <dbReference type="PROSITE" id="PS51186"/>
    </source>
</evidence>
<keyword evidence="5" id="KW-1185">Reference proteome</keyword>
<dbReference type="RefSeq" id="WP_074932680.1">
    <property type="nucleotide sequence ID" value="NZ_FORI01000008.1"/>
</dbReference>
<evidence type="ECO:0000313" key="4">
    <source>
        <dbReference type="EMBL" id="SFI92598.1"/>
    </source>
</evidence>
<dbReference type="Pfam" id="PF00583">
    <property type="entry name" value="Acetyltransf_1"/>
    <property type="match status" value="1"/>
</dbReference>
<feature type="domain" description="N-acetyltransferase" evidence="3">
    <location>
        <begin position="2"/>
        <end position="136"/>
    </location>
</feature>
<organism evidence="4 5">
    <name type="scientific">Treponema bryantii</name>
    <dbReference type="NCBI Taxonomy" id="163"/>
    <lineage>
        <taxon>Bacteria</taxon>
        <taxon>Pseudomonadati</taxon>
        <taxon>Spirochaetota</taxon>
        <taxon>Spirochaetia</taxon>
        <taxon>Spirochaetales</taxon>
        <taxon>Treponemataceae</taxon>
        <taxon>Treponema</taxon>
    </lineage>
</organism>
<dbReference type="Gene3D" id="3.40.630.30">
    <property type="match status" value="1"/>
</dbReference>
<dbReference type="GO" id="GO:0016747">
    <property type="term" value="F:acyltransferase activity, transferring groups other than amino-acyl groups"/>
    <property type="evidence" value="ECO:0007669"/>
    <property type="project" value="InterPro"/>
</dbReference>
<reference evidence="5" key="1">
    <citation type="submission" date="2016-10" db="EMBL/GenBank/DDBJ databases">
        <authorList>
            <person name="Varghese N."/>
            <person name="Submissions S."/>
        </authorList>
    </citation>
    <scope>NUCLEOTIDE SEQUENCE [LARGE SCALE GENOMIC DNA]</scope>
    <source>
        <strain evidence="5">XBD1002</strain>
    </source>
</reference>
<name>A0A1I3M6M2_9SPIR</name>
<protein>
    <submittedName>
        <fullName evidence="4">Acetyltransferase (GNAT) domain-containing protein</fullName>
    </submittedName>
</protein>
<keyword evidence="1 4" id="KW-0808">Transferase</keyword>
<keyword evidence="2" id="KW-0012">Acyltransferase</keyword>
<evidence type="ECO:0000256" key="2">
    <source>
        <dbReference type="ARBA" id="ARBA00023315"/>
    </source>
</evidence>
<dbReference type="AlphaFoldDB" id="A0A1I3M6M2"/>
<dbReference type="CDD" id="cd04301">
    <property type="entry name" value="NAT_SF"/>
    <property type="match status" value="1"/>
</dbReference>
<dbReference type="InterPro" id="IPR000182">
    <property type="entry name" value="GNAT_dom"/>
</dbReference>
<dbReference type="SUPFAM" id="SSF55729">
    <property type="entry name" value="Acyl-CoA N-acyltransferases (Nat)"/>
    <property type="match status" value="1"/>
</dbReference>
<evidence type="ECO:0000313" key="5">
    <source>
        <dbReference type="Proteomes" id="UP000182737"/>
    </source>
</evidence>
<dbReference type="InterPro" id="IPR016181">
    <property type="entry name" value="Acyl_CoA_acyltransferase"/>
</dbReference>
<dbReference type="EMBL" id="FORI01000008">
    <property type="protein sequence ID" value="SFI92598.1"/>
    <property type="molecule type" value="Genomic_DNA"/>
</dbReference>
<gene>
    <name evidence="4" type="ORF">SAMN04487775_10880</name>
</gene>
<accession>A0A1I3M6M2</accession>
<dbReference type="OrthoDB" id="2611698at2"/>
<dbReference type="PANTHER" id="PTHR43800:SF1">
    <property type="entry name" value="PEPTIDYL-LYSINE N-ACETYLTRANSFERASE YJAB"/>
    <property type="match status" value="1"/>
</dbReference>
<dbReference type="Proteomes" id="UP000182737">
    <property type="component" value="Unassembled WGS sequence"/>
</dbReference>
<proteinExistence type="predicted"/>
<dbReference type="PANTHER" id="PTHR43800">
    <property type="entry name" value="PEPTIDYL-LYSINE N-ACETYLTRANSFERASE YJAB"/>
    <property type="match status" value="1"/>
</dbReference>
<sequence length="139" mass="16317">MTKIEYVTSTDKAFWYSLDKHLPENEFENKVQRKQGYVLFADGKPVGLLRYNLFWDNMPFCTMLFVDWAEQHKGYGQQLLAHWEEDMKAQGYGMVLTSTQVDESAQHFYRKNGYKDCGSLVMNIPGFEQPMEMFMSKAL</sequence>
<evidence type="ECO:0000256" key="1">
    <source>
        <dbReference type="ARBA" id="ARBA00022679"/>
    </source>
</evidence>